<feature type="compositionally biased region" description="Polar residues" evidence="1">
    <location>
        <begin position="234"/>
        <end position="243"/>
    </location>
</feature>
<dbReference type="Proteomes" id="UP001163046">
    <property type="component" value="Unassembled WGS sequence"/>
</dbReference>
<feature type="domain" description="Schlafen AlbA-2" evidence="2">
    <location>
        <begin position="51"/>
        <end position="187"/>
    </location>
</feature>
<protein>
    <recommendedName>
        <fullName evidence="2">Schlafen AlbA-2 domain-containing protein</fullName>
    </recommendedName>
</protein>
<sequence length="274" mass="31646">MRNNASYEDTDGDTDGERLVTTNKPVPTSIDDTDVDKARFYIQGYHVPFSEDDSHDFRTQTNIHNVSTRPVARSLCAFLNSGKCGTVYLGIRKDGIVAGLKIDRKQRDQLRLGVDECMDRFHPSVKHNSYQVDFVPVVRRQGSDSPSSRIQVEDRFVVEIKIVTCPGLTYTTKEGKCFFRQKSRNEEYTTQEVRERTVKEQENMYNSEMHSLRLELEHMKKQLHEKSRVVDKTPLSSNQQDSRPPSLDTEEMNCHECRRPLQITNSWSCCGFLN</sequence>
<dbReference type="InterPro" id="IPR029684">
    <property type="entry name" value="Schlafen"/>
</dbReference>
<dbReference type="PANTHER" id="PTHR12155">
    <property type="entry name" value="SCHLAFEN"/>
    <property type="match status" value="1"/>
</dbReference>
<evidence type="ECO:0000259" key="2">
    <source>
        <dbReference type="Pfam" id="PF04326"/>
    </source>
</evidence>
<proteinExistence type="predicted"/>
<organism evidence="3 4">
    <name type="scientific">Desmophyllum pertusum</name>
    <dbReference type="NCBI Taxonomy" id="174260"/>
    <lineage>
        <taxon>Eukaryota</taxon>
        <taxon>Metazoa</taxon>
        <taxon>Cnidaria</taxon>
        <taxon>Anthozoa</taxon>
        <taxon>Hexacorallia</taxon>
        <taxon>Scleractinia</taxon>
        <taxon>Caryophylliina</taxon>
        <taxon>Caryophylliidae</taxon>
        <taxon>Desmophyllum</taxon>
    </lineage>
</organism>
<dbReference type="EMBL" id="MU827308">
    <property type="protein sequence ID" value="KAJ7361741.1"/>
    <property type="molecule type" value="Genomic_DNA"/>
</dbReference>
<evidence type="ECO:0000256" key="1">
    <source>
        <dbReference type="SAM" id="MobiDB-lite"/>
    </source>
</evidence>
<evidence type="ECO:0000313" key="4">
    <source>
        <dbReference type="Proteomes" id="UP001163046"/>
    </source>
</evidence>
<keyword evidence="4" id="KW-1185">Reference proteome</keyword>
<evidence type="ECO:0000313" key="3">
    <source>
        <dbReference type="EMBL" id="KAJ7361741.1"/>
    </source>
</evidence>
<dbReference type="AlphaFoldDB" id="A0A9W9YPJ5"/>
<reference evidence="3" key="1">
    <citation type="submission" date="2023-01" db="EMBL/GenBank/DDBJ databases">
        <title>Genome assembly of the deep-sea coral Lophelia pertusa.</title>
        <authorList>
            <person name="Herrera S."/>
            <person name="Cordes E."/>
        </authorList>
    </citation>
    <scope>NUCLEOTIDE SEQUENCE</scope>
    <source>
        <strain evidence="3">USNM1676648</strain>
        <tissue evidence="3">Polyp</tissue>
    </source>
</reference>
<dbReference type="InterPro" id="IPR038461">
    <property type="entry name" value="Schlafen_AlbA_2_dom_sf"/>
</dbReference>
<gene>
    <name evidence="3" type="ORF">OS493_014381</name>
</gene>
<feature type="region of interest" description="Disordered" evidence="1">
    <location>
        <begin position="227"/>
        <end position="250"/>
    </location>
</feature>
<dbReference type="InterPro" id="IPR007421">
    <property type="entry name" value="Schlafen_AlbA_2_dom"/>
</dbReference>
<comment type="caution">
    <text evidence="3">The sequence shown here is derived from an EMBL/GenBank/DDBJ whole genome shotgun (WGS) entry which is preliminary data.</text>
</comment>
<dbReference type="Pfam" id="PF04326">
    <property type="entry name" value="SLFN_AlbA_2"/>
    <property type="match status" value="1"/>
</dbReference>
<dbReference type="OrthoDB" id="10034606at2759"/>
<accession>A0A9W9YPJ5</accession>
<dbReference type="Gene3D" id="3.30.950.30">
    <property type="entry name" value="Schlafen, AAA domain"/>
    <property type="match status" value="1"/>
</dbReference>
<dbReference type="PANTHER" id="PTHR12155:SF41">
    <property type="entry name" value="SCHLAFEN ALBA-2 DOMAIN-CONTAINING PROTEIN"/>
    <property type="match status" value="1"/>
</dbReference>
<feature type="region of interest" description="Disordered" evidence="1">
    <location>
        <begin position="1"/>
        <end position="28"/>
    </location>
</feature>
<name>A0A9W9YPJ5_9CNID</name>